<evidence type="ECO:0000256" key="4">
    <source>
        <dbReference type="ARBA" id="ARBA00023136"/>
    </source>
</evidence>
<feature type="region of interest" description="Disordered" evidence="5">
    <location>
        <begin position="1"/>
        <end position="26"/>
    </location>
</feature>
<sequence length="291" mass="32219">MSSTERLPPNVQAHVRGSATTSQSSALAVPAPESALRKWSASLQKFDAAKDPYIRDLNLPVILVSAIVNIIFGGGMIGLETAAMIIAKVNKNDGMFAETAPGTWLGAFFITVATMGLIIRNRTTGKKSVPRSLLIGYVIAQIVVCLISVTMIIYIADVLIEDRVTYRLCFGSSCLFDLRILSQQTQKSANAVGEVCKFCSNANVHDVLIVMLFIMIFSHFLIWVFAFAIIKVTVRWEELYTYWFLRKVKRGVRRMCPQKRVADVRDVPSVSFAVTAPPSIVFGAQNETQKY</sequence>
<dbReference type="InterPro" id="IPR007237">
    <property type="entry name" value="CD20-like"/>
</dbReference>
<accession>A0A1W0WLG9</accession>
<evidence type="ECO:0000313" key="7">
    <source>
        <dbReference type="EMBL" id="OQV16039.1"/>
    </source>
</evidence>
<evidence type="ECO:0000256" key="2">
    <source>
        <dbReference type="ARBA" id="ARBA00022692"/>
    </source>
</evidence>
<reference evidence="8" key="1">
    <citation type="submission" date="2017-01" db="EMBL/GenBank/DDBJ databases">
        <title>Comparative genomics of anhydrobiosis in the tardigrade Hypsibius dujardini.</title>
        <authorList>
            <person name="Yoshida Y."/>
            <person name="Koutsovoulos G."/>
            <person name="Laetsch D."/>
            <person name="Stevens L."/>
            <person name="Kumar S."/>
            <person name="Horikawa D."/>
            <person name="Ishino K."/>
            <person name="Komine S."/>
            <person name="Tomita M."/>
            <person name="Blaxter M."/>
            <person name="Arakawa K."/>
        </authorList>
    </citation>
    <scope>NUCLEOTIDE SEQUENCE [LARGE SCALE GENOMIC DNA]</scope>
    <source>
        <strain evidence="8">Z151</strain>
    </source>
</reference>
<feature type="transmembrane region" description="Helical" evidence="6">
    <location>
        <begin position="207"/>
        <end position="230"/>
    </location>
</feature>
<feature type="transmembrane region" description="Helical" evidence="6">
    <location>
        <begin position="132"/>
        <end position="156"/>
    </location>
</feature>
<dbReference type="EMBL" id="MTYJ01000079">
    <property type="protein sequence ID" value="OQV16039.1"/>
    <property type="molecule type" value="Genomic_DNA"/>
</dbReference>
<keyword evidence="4 6" id="KW-0472">Membrane</keyword>
<organism evidence="7 8">
    <name type="scientific">Hypsibius exemplaris</name>
    <name type="common">Freshwater tardigrade</name>
    <dbReference type="NCBI Taxonomy" id="2072580"/>
    <lineage>
        <taxon>Eukaryota</taxon>
        <taxon>Metazoa</taxon>
        <taxon>Ecdysozoa</taxon>
        <taxon>Tardigrada</taxon>
        <taxon>Eutardigrada</taxon>
        <taxon>Parachela</taxon>
        <taxon>Hypsibioidea</taxon>
        <taxon>Hypsibiidae</taxon>
        <taxon>Hypsibius</taxon>
    </lineage>
</organism>
<keyword evidence="3 6" id="KW-1133">Transmembrane helix</keyword>
<evidence type="ECO:0000256" key="5">
    <source>
        <dbReference type="SAM" id="MobiDB-lite"/>
    </source>
</evidence>
<gene>
    <name evidence="7" type="ORF">BV898_09809</name>
</gene>
<keyword evidence="8" id="KW-1185">Reference proteome</keyword>
<comment type="subcellular location">
    <subcellularLocation>
        <location evidence="1">Membrane</location>
        <topology evidence="1">Multi-pass membrane protein</topology>
    </subcellularLocation>
</comment>
<evidence type="ECO:0000256" key="6">
    <source>
        <dbReference type="SAM" id="Phobius"/>
    </source>
</evidence>
<feature type="transmembrane region" description="Helical" evidence="6">
    <location>
        <begin position="59"/>
        <end position="79"/>
    </location>
</feature>
<protein>
    <submittedName>
        <fullName evidence="7">Uncharacterized protein</fullName>
    </submittedName>
</protein>
<dbReference type="Pfam" id="PF04103">
    <property type="entry name" value="CD20"/>
    <property type="match status" value="1"/>
</dbReference>
<evidence type="ECO:0000256" key="1">
    <source>
        <dbReference type="ARBA" id="ARBA00004141"/>
    </source>
</evidence>
<evidence type="ECO:0000313" key="8">
    <source>
        <dbReference type="Proteomes" id="UP000192578"/>
    </source>
</evidence>
<name>A0A1W0WLG9_HYPEX</name>
<proteinExistence type="predicted"/>
<comment type="caution">
    <text evidence="7">The sequence shown here is derived from an EMBL/GenBank/DDBJ whole genome shotgun (WGS) entry which is preliminary data.</text>
</comment>
<evidence type="ECO:0000256" key="3">
    <source>
        <dbReference type="ARBA" id="ARBA00022989"/>
    </source>
</evidence>
<keyword evidence="2 6" id="KW-0812">Transmembrane</keyword>
<dbReference type="GO" id="GO:0016020">
    <property type="term" value="C:membrane"/>
    <property type="evidence" value="ECO:0007669"/>
    <property type="project" value="UniProtKB-SubCell"/>
</dbReference>
<feature type="transmembrane region" description="Helical" evidence="6">
    <location>
        <begin position="99"/>
        <end position="120"/>
    </location>
</feature>
<dbReference type="Proteomes" id="UP000192578">
    <property type="component" value="Unassembled WGS sequence"/>
</dbReference>
<dbReference type="AlphaFoldDB" id="A0A1W0WLG9"/>